<comment type="caution">
    <text evidence="1">The sequence shown here is derived from an EMBL/GenBank/DDBJ whole genome shotgun (WGS) entry which is preliminary data.</text>
</comment>
<reference evidence="1 2" key="1">
    <citation type="submission" date="2015-09" db="EMBL/GenBank/DDBJ databases">
        <title>Host preference determinants of Valsa canker pathogens revealed by comparative genomics.</title>
        <authorList>
            <person name="Yin Z."/>
            <person name="Huang L."/>
        </authorList>
    </citation>
    <scope>NUCLEOTIDE SEQUENCE [LARGE SCALE GENOMIC DNA]</scope>
    <source>
        <strain evidence="1 2">YSFL</strain>
    </source>
</reference>
<evidence type="ECO:0000313" key="2">
    <source>
        <dbReference type="Proteomes" id="UP000284375"/>
    </source>
</evidence>
<accession>A0A423VL60</accession>
<evidence type="ECO:0000313" key="1">
    <source>
        <dbReference type="EMBL" id="ROV91620.1"/>
    </source>
</evidence>
<keyword evidence="2" id="KW-1185">Reference proteome</keyword>
<sequence>MRIADPLVDAALATNHTSMAVFTTTTSAIRTGLIPALLPPTVVSGLRLDYGEIASMAVKDVAFSEARIARRIYQSGETSSYILNDITTSQGPGGSRECRQQMIRDTRELAKRLQNDDPETSGLLGCKGFSMEPMSPKITMVFRVPPSLRILGVFAIFF</sequence>
<proteinExistence type="predicted"/>
<dbReference type="STRING" id="252740.A0A423VL60"/>
<dbReference type="EMBL" id="LJZO01000042">
    <property type="protein sequence ID" value="ROV91620.1"/>
    <property type="molecule type" value="Genomic_DNA"/>
</dbReference>
<dbReference type="OrthoDB" id="1911848at2759"/>
<protein>
    <submittedName>
        <fullName evidence="1">Uncharacterized protein</fullName>
    </submittedName>
</protein>
<dbReference type="AlphaFoldDB" id="A0A423VL60"/>
<organism evidence="1 2">
    <name type="scientific">Cytospora chrysosperma</name>
    <name type="common">Cytospora canker fungus</name>
    <name type="synonym">Sphaeria chrysosperma</name>
    <dbReference type="NCBI Taxonomy" id="252740"/>
    <lineage>
        <taxon>Eukaryota</taxon>
        <taxon>Fungi</taxon>
        <taxon>Dikarya</taxon>
        <taxon>Ascomycota</taxon>
        <taxon>Pezizomycotina</taxon>
        <taxon>Sordariomycetes</taxon>
        <taxon>Sordariomycetidae</taxon>
        <taxon>Diaporthales</taxon>
        <taxon>Cytosporaceae</taxon>
        <taxon>Cytospora</taxon>
    </lineage>
</organism>
<gene>
    <name evidence="1" type="ORF">VSDG_07953</name>
</gene>
<name>A0A423VL60_CYTCH</name>
<dbReference type="Proteomes" id="UP000284375">
    <property type="component" value="Unassembled WGS sequence"/>
</dbReference>